<dbReference type="KEGG" id="vg:80019706"/>
<evidence type="ECO:0000313" key="2">
    <source>
        <dbReference type="Proteomes" id="UP000827768"/>
    </source>
</evidence>
<dbReference type="EMBL" id="OK040790">
    <property type="protein sequence ID" value="UDL15857.1"/>
    <property type="molecule type" value="Genomic_DNA"/>
</dbReference>
<name>A0AAE9C2T6_9CAUD</name>
<dbReference type="GeneID" id="80019706"/>
<gene>
    <name evidence="1" type="primary">66</name>
    <name evidence="1" type="ORF">SEA_PUMPERNICKEL_66</name>
</gene>
<organism evidence="1 2">
    <name type="scientific">Microbacterium phage Pumpernickel</name>
    <dbReference type="NCBI Taxonomy" id="2885983"/>
    <lineage>
        <taxon>Viruses</taxon>
        <taxon>Duplodnaviria</taxon>
        <taxon>Heunggongvirae</taxon>
        <taxon>Uroviricota</taxon>
        <taxon>Caudoviricetes</taxon>
        <taxon>Pumpernickelvirus</taxon>
        <taxon>Pumpernickelvirus pumpernickel</taxon>
    </lineage>
</organism>
<accession>A0AAE9C2T6</accession>
<dbReference type="RefSeq" id="YP_010755097.1">
    <property type="nucleotide sequence ID" value="NC_073468.1"/>
</dbReference>
<evidence type="ECO:0000313" key="1">
    <source>
        <dbReference type="EMBL" id="UDL15857.1"/>
    </source>
</evidence>
<reference evidence="1" key="1">
    <citation type="submission" date="2021-09" db="EMBL/GenBank/DDBJ databases">
        <authorList>
            <person name="Andersen S.H."/>
            <person name="Beall E.A."/>
            <person name="Cappelle B."/>
            <person name="Falteisek K.J."/>
            <person name="Fenske B.A."/>
            <person name="Gansluckner N.W."/>
            <person name="Gilbertson S.M."/>
            <person name="Krings K.J."/>
            <person name="Mobeck M."/>
            <person name="Odeku J.O."/>
            <person name="Poncelet M.E."/>
            <person name="Rohr J.R."/>
            <person name="Rolands L."/>
            <person name="Whipple C.D."/>
            <person name="Whipple E.M."/>
            <person name="Spring A.M."/>
            <person name="Klyczek K."/>
            <person name="Garlena R.A."/>
            <person name="Russell D.A."/>
            <person name="Pope W.H."/>
            <person name="Jacobs-Sera D."/>
            <person name="Hatfull G.F."/>
        </authorList>
    </citation>
    <scope>NUCLEOTIDE SEQUENCE</scope>
</reference>
<dbReference type="Proteomes" id="UP000827768">
    <property type="component" value="Segment"/>
</dbReference>
<proteinExistence type="predicted"/>
<sequence length="63" mass="7412">MKFTKRTYRVALKINNDLFWTTVGYALKAVLAGASVELYERIERLQREDRLIRARAVREGIKL</sequence>
<protein>
    <submittedName>
        <fullName evidence="1">Uncharacterized protein</fullName>
    </submittedName>
</protein>
<keyword evidence="2" id="KW-1185">Reference proteome</keyword>